<dbReference type="SMART" id="SM00220">
    <property type="entry name" value="S_TKc"/>
    <property type="match status" value="1"/>
</dbReference>
<dbReference type="InterPro" id="IPR002372">
    <property type="entry name" value="PQQ_rpt_dom"/>
</dbReference>
<keyword evidence="2 5" id="KW-0547">Nucleotide-binding</keyword>
<evidence type="ECO:0000256" key="6">
    <source>
        <dbReference type="SAM" id="MobiDB-lite"/>
    </source>
</evidence>
<dbReference type="Gene3D" id="1.10.510.10">
    <property type="entry name" value="Transferase(Phosphotransferase) domain 1"/>
    <property type="match status" value="1"/>
</dbReference>
<dbReference type="InterPro" id="IPR000719">
    <property type="entry name" value="Prot_kinase_dom"/>
</dbReference>
<dbReference type="RefSeq" id="WP_344074307.1">
    <property type="nucleotide sequence ID" value="NZ_BAAACA010000015.1"/>
</dbReference>
<evidence type="ECO:0000256" key="3">
    <source>
        <dbReference type="ARBA" id="ARBA00022777"/>
    </source>
</evidence>
<dbReference type="SMART" id="SM00564">
    <property type="entry name" value="PQQ"/>
    <property type="match status" value="4"/>
</dbReference>
<feature type="region of interest" description="Disordered" evidence="6">
    <location>
        <begin position="291"/>
        <end position="315"/>
    </location>
</feature>
<accession>A0ABP3QZU3</accession>
<sequence length="752" mass="77749">MRNIGGYRLVALLGDGGMGQVHLARAPSGRLVALKTVHPHLAADPRFRERFRREVAAAGAVEGPYTACVLAADPDADPPWLATAYAAGPALSEAVSALGPLGPGQLAALGALLAEALAAVHAAHLVHRDLKPANVVVTRDGPKVIGFGIGTGAGARRAAEGALTRTGETPGSPGSPGFIAPETLAHDGEPGPPADVFALGALLALCATGRNPFGAGSAARVLYRTLHEEPDLDGVPGDDWREFLGRCLARRPADRPSVAEVLAWCAERGSPEPWWEQEPVTGLIRQHEEAAEELVEAAPAPDGDPGPAAPVAPVAPADPARASRRRFLFWSASGAVAAAGISTAVALDTDEGEEERAGGTAAWARGRVLWSRDLGRAQDGGALLRHGDALYVHDDAHLTRLDPATGAVRWQRDAKGTVQVVPHGEDVVHVVRTGPGAAPTLAALDAATGETRWETRDPRLEGLRPRTSLLPDGAGQEGSRGTVALGDTVACLVTYEPYDTLGARRTAGRRPWRAYGYDMATGEGLWYHEGTAATVTAVRQAGGRFAVASSVPARPDEPARPKGRAQDPLHVLRARDGRLETTLAGGAARPDAHPGATGTGYFALGEAVSAVDLTTRTTLWSRGVTGSVSVTPTATGGLVHAGSYAEVSALDAATGRTRWLRTDVRRLAEGDDAPPLLCEGRLYVTGPEPGSDRLALGGPRWGLHALDPATGELVWAVPFAGRGELSGSAGGGLVHVCAGSVLTTFQGPDGSG</sequence>
<gene>
    <name evidence="8" type="ORF">GCM10010394_32220</name>
</gene>
<keyword evidence="3" id="KW-0418">Kinase</keyword>
<dbReference type="SUPFAM" id="SSF56112">
    <property type="entry name" value="Protein kinase-like (PK-like)"/>
    <property type="match status" value="1"/>
</dbReference>
<dbReference type="InterPro" id="IPR017441">
    <property type="entry name" value="Protein_kinase_ATP_BS"/>
</dbReference>
<dbReference type="InterPro" id="IPR011009">
    <property type="entry name" value="Kinase-like_dom_sf"/>
</dbReference>
<dbReference type="InterPro" id="IPR011047">
    <property type="entry name" value="Quinoprotein_ADH-like_sf"/>
</dbReference>
<evidence type="ECO:0000256" key="2">
    <source>
        <dbReference type="ARBA" id="ARBA00022741"/>
    </source>
</evidence>
<evidence type="ECO:0000256" key="1">
    <source>
        <dbReference type="ARBA" id="ARBA00022679"/>
    </source>
</evidence>
<keyword evidence="1" id="KW-0808">Transferase</keyword>
<dbReference type="Gene3D" id="3.30.200.20">
    <property type="entry name" value="Phosphorylase Kinase, domain 1"/>
    <property type="match status" value="1"/>
</dbReference>
<keyword evidence="4 5" id="KW-0067">ATP-binding</keyword>
<keyword evidence="9" id="KW-1185">Reference proteome</keyword>
<name>A0ABP3QZU3_9ACTN</name>
<dbReference type="InterPro" id="IPR018391">
    <property type="entry name" value="PQQ_b-propeller_rpt"/>
</dbReference>
<dbReference type="Pfam" id="PF13360">
    <property type="entry name" value="PQQ_2"/>
    <property type="match status" value="2"/>
</dbReference>
<comment type="caution">
    <text evidence="8">The sequence shown here is derived from an EMBL/GenBank/DDBJ whole genome shotgun (WGS) entry which is preliminary data.</text>
</comment>
<evidence type="ECO:0000256" key="4">
    <source>
        <dbReference type="ARBA" id="ARBA00022840"/>
    </source>
</evidence>
<reference evidence="9" key="1">
    <citation type="journal article" date="2019" name="Int. J. Syst. Evol. Microbiol.">
        <title>The Global Catalogue of Microorganisms (GCM) 10K type strain sequencing project: providing services to taxonomists for standard genome sequencing and annotation.</title>
        <authorList>
            <consortium name="The Broad Institute Genomics Platform"/>
            <consortium name="The Broad Institute Genome Sequencing Center for Infectious Disease"/>
            <person name="Wu L."/>
            <person name="Ma J."/>
        </authorList>
    </citation>
    <scope>NUCLEOTIDE SEQUENCE [LARGE SCALE GENOMIC DNA]</scope>
    <source>
        <strain evidence="9">JCM 5067</strain>
    </source>
</reference>
<dbReference type="InterPro" id="IPR008271">
    <property type="entry name" value="Ser/Thr_kinase_AS"/>
</dbReference>
<dbReference type="PROSITE" id="PS50011">
    <property type="entry name" value="PROTEIN_KINASE_DOM"/>
    <property type="match status" value="1"/>
</dbReference>
<feature type="region of interest" description="Disordered" evidence="6">
    <location>
        <begin position="158"/>
        <end position="190"/>
    </location>
</feature>
<dbReference type="PROSITE" id="PS00108">
    <property type="entry name" value="PROTEIN_KINASE_ST"/>
    <property type="match status" value="1"/>
</dbReference>
<evidence type="ECO:0000259" key="7">
    <source>
        <dbReference type="PROSITE" id="PS50011"/>
    </source>
</evidence>
<dbReference type="PANTHER" id="PTHR43289">
    <property type="entry name" value="MITOGEN-ACTIVATED PROTEIN KINASE KINASE KINASE 20-RELATED"/>
    <property type="match status" value="1"/>
</dbReference>
<dbReference type="EMBL" id="BAAACA010000015">
    <property type="protein sequence ID" value="GAA0600286.1"/>
    <property type="molecule type" value="Genomic_DNA"/>
</dbReference>
<dbReference type="Gene3D" id="2.130.10.10">
    <property type="entry name" value="YVTN repeat-like/Quinoprotein amine dehydrogenase"/>
    <property type="match status" value="2"/>
</dbReference>
<dbReference type="PANTHER" id="PTHR43289:SF34">
    <property type="entry name" value="SERINE_THREONINE-PROTEIN KINASE YBDM-RELATED"/>
    <property type="match status" value="1"/>
</dbReference>
<dbReference type="InterPro" id="IPR015943">
    <property type="entry name" value="WD40/YVTN_repeat-like_dom_sf"/>
</dbReference>
<feature type="domain" description="Protein kinase" evidence="7">
    <location>
        <begin position="7"/>
        <end position="275"/>
    </location>
</feature>
<organism evidence="8 9">
    <name type="scientific">Streptomyces crystallinus</name>
    <dbReference type="NCBI Taxonomy" id="68191"/>
    <lineage>
        <taxon>Bacteria</taxon>
        <taxon>Bacillati</taxon>
        <taxon>Actinomycetota</taxon>
        <taxon>Actinomycetes</taxon>
        <taxon>Kitasatosporales</taxon>
        <taxon>Streptomycetaceae</taxon>
        <taxon>Streptomyces</taxon>
    </lineage>
</organism>
<evidence type="ECO:0000256" key="5">
    <source>
        <dbReference type="PROSITE-ProRule" id="PRU10141"/>
    </source>
</evidence>
<evidence type="ECO:0000313" key="8">
    <source>
        <dbReference type="EMBL" id="GAA0600286.1"/>
    </source>
</evidence>
<feature type="binding site" evidence="5">
    <location>
        <position position="35"/>
    </location>
    <ligand>
        <name>ATP</name>
        <dbReference type="ChEBI" id="CHEBI:30616"/>
    </ligand>
</feature>
<dbReference type="SUPFAM" id="SSF50998">
    <property type="entry name" value="Quinoprotein alcohol dehydrogenase-like"/>
    <property type="match status" value="1"/>
</dbReference>
<proteinExistence type="predicted"/>
<dbReference type="Proteomes" id="UP001500668">
    <property type="component" value="Unassembled WGS sequence"/>
</dbReference>
<evidence type="ECO:0000313" key="9">
    <source>
        <dbReference type="Proteomes" id="UP001500668"/>
    </source>
</evidence>
<protein>
    <recommendedName>
        <fullName evidence="7">Protein kinase domain-containing protein</fullName>
    </recommendedName>
</protein>
<dbReference type="Pfam" id="PF00069">
    <property type="entry name" value="Pkinase"/>
    <property type="match status" value="1"/>
</dbReference>
<dbReference type="PROSITE" id="PS00107">
    <property type="entry name" value="PROTEIN_KINASE_ATP"/>
    <property type="match status" value="1"/>
</dbReference>
<feature type="compositionally biased region" description="Low complexity" evidence="6">
    <location>
        <begin position="158"/>
        <end position="177"/>
    </location>
</feature>